<evidence type="ECO:0000313" key="4">
    <source>
        <dbReference type="Proteomes" id="UP000027439"/>
    </source>
</evidence>
<dbReference type="EMBL" id="JFHE01000085">
    <property type="protein sequence ID" value="KDR25115.1"/>
    <property type="molecule type" value="Genomic_DNA"/>
</dbReference>
<accession>A0A069N9U3</accession>
<comment type="caution">
    <text evidence="3">The sequence shown here is derived from an EMBL/GenBank/DDBJ whole genome shotgun (WGS) entry which is preliminary data.</text>
</comment>
<name>A0A069N9U3_9BURK</name>
<evidence type="ECO:0000313" key="3">
    <source>
        <dbReference type="EMBL" id="KDR25115.1"/>
    </source>
</evidence>
<dbReference type="PROSITE" id="PS50110">
    <property type="entry name" value="RESPONSE_REGULATORY"/>
    <property type="match status" value="1"/>
</dbReference>
<dbReference type="InterPro" id="IPR011006">
    <property type="entry name" value="CheY-like_superfamily"/>
</dbReference>
<protein>
    <recommendedName>
        <fullName evidence="2">Response regulatory domain-containing protein</fullName>
    </recommendedName>
</protein>
<dbReference type="AlphaFoldDB" id="A0A069N9U3"/>
<feature type="domain" description="Response regulatory" evidence="2">
    <location>
        <begin position="2"/>
        <end position="131"/>
    </location>
</feature>
<dbReference type="SUPFAM" id="SSF53474">
    <property type="entry name" value="alpha/beta-Hydrolases"/>
    <property type="match status" value="1"/>
</dbReference>
<dbReference type="Proteomes" id="UP000027439">
    <property type="component" value="Unassembled WGS sequence"/>
</dbReference>
<evidence type="ECO:0000259" key="2">
    <source>
        <dbReference type="PROSITE" id="PS50110"/>
    </source>
</evidence>
<proteinExistence type="predicted"/>
<dbReference type="Gene3D" id="3.40.50.2300">
    <property type="match status" value="1"/>
</dbReference>
<reference evidence="3 4" key="1">
    <citation type="submission" date="2014-03" db="EMBL/GenBank/DDBJ databases">
        <title>Draft Genome Sequences of Four Burkholderia Strains.</title>
        <authorList>
            <person name="Liu X.Y."/>
            <person name="Li C.X."/>
            <person name="Xu J.H."/>
        </authorList>
    </citation>
    <scope>NUCLEOTIDE SEQUENCE [LARGE SCALE GENOMIC DNA]</scope>
    <source>
        <strain evidence="3 4">R27</strain>
    </source>
</reference>
<dbReference type="STRING" id="1071679.BG57_31950"/>
<dbReference type="GO" id="GO:0000160">
    <property type="term" value="P:phosphorelay signal transduction system"/>
    <property type="evidence" value="ECO:0007669"/>
    <property type="project" value="InterPro"/>
</dbReference>
<dbReference type="InterPro" id="IPR029058">
    <property type="entry name" value="AB_hydrolase_fold"/>
</dbReference>
<dbReference type="RefSeq" id="WP_052006107.1">
    <property type="nucleotide sequence ID" value="NZ_BMEG01000014.1"/>
</dbReference>
<keyword evidence="1" id="KW-0597">Phosphoprotein</keyword>
<gene>
    <name evidence="3" type="ORF">BG57_31950</name>
</gene>
<dbReference type="eggNOG" id="COG2267">
    <property type="taxonomic scope" value="Bacteria"/>
</dbReference>
<dbReference type="InterPro" id="IPR001789">
    <property type="entry name" value="Sig_transdc_resp-reg_receiver"/>
</dbReference>
<dbReference type="SUPFAM" id="SSF52172">
    <property type="entry name" value="CheY-like"/>
    <property type="match status" value="1"/>
</dbReference>
<dbReference type="OrthoDB" id="2988699at2"/>
<sequence>MKILIVDDNVKRSELLIEYLATEAHLHRSQITESRSVDEAKSRLRDMYFDLLVLDVVLPKRVGGTAAAAHGITLLNQISRSAFLKKPEKIVGITAHLDDIQHFRAEFENSCAVVVEAEGNSELWKRKIASQLNYTTLSQVHRLPDEKGIAVLTVHGIQTFGAWQERLSNLVSSRTSAVSFNSYKYGYFSAFAFMIPPLRAREVNRIAGHLQRFLAENEKKRLILFSHSFGTFLLVNALRLLHSRGVAIHDVTLVLSGSVLNSNYDWRFLQSCPETKVVNECGDSDYVLWISRALVLGVGMAGKTGFYGINNDRFVNRFFNGGHSLYFKGDDFMLRNWLPLILGDCQPVPQVDQRTPGFVIHGIFDKVVHGLGHAKWAAYLGALACALKLVWPRIL</sequence>
<dbReference type="SMART" id="SM00448">
    <property type="entry name" value="REC"/>
    <property type="match status" value="1"/>
</dbReference>
<organism evidence="3 4">
    <name type="scientific">Caballeronia grimmiae</name>
    <dbReference type="NCBI Taxonomy" id="1071679"/>
    <lineage>
        <taxon>Bacteria</taxon>
        <taxon>Pseudomonadati</taxon>
        <taxon>Pseudomonadota</taxon>
        <taxon>Betaproteobacteria</taxon>
        <taxon>Burkholderiales</taxon>
        <taxon>Burkholderiaceae</taxon>
        <taxon>Caballeronia</taxon>
    </lineage>
</organism>
<dbReference type="eggNOG" id="COG0745">
    <property type="taxonomic scope" value="Bacteria"/>
</dbReference>
<evidence type="ECO:0000256" key="1">
    <source>
        <dbReference type="PROSITE-ProRule" id="PRU00169"/>
    </source>
</evidence>
<feature type="modified residue" description="4-aspartylphosphate" evidence="1">
    <location>
        <position position="55"/>
    </location>
</feature>